<evidence type="ECO:0000313" key="1">
    <source>
        <dbReference type="EMBL" id="BAD15797.1"/>
    </source>
</evidence>
<dbReference type="EMBL" id="AP004854">
    <property type="protein sequence ID" value="BAD15797.1"/>
    <property type="molecule type" value="Genomic_DNA"/>
</dbReference>
<evidence type="ECO:0000313" key="2">
    <source>
        <dbReference type="Proteomes" id="UP000000763"/>
    </source>
</evidence>
<dbReference type="Proteomes" id="UP000000763">
    <property type="component" value="Chromosome 2"/>
</dbReference>
<proteinExistence type="predicted"/>
<name>Q6Z7I6_ORYSJ</name>
<gene>
    <name evidence="1" type="primary">OJ1521_G01.17</name>
</gene>
<organism evidence="1 2">
    <name type="scientific">Oryza sativa subsp. japonica</name>
    <name type="common">Rice</name>
    <dbReference type="NCBI Taxonomy" id="39947"/>
    <lineage>
        <taxon>Eukaryota</taxon>
        <taxon>Viridiplantae</taxon>
        <taxon>Streptophyta</taxon>
        <taxon>Embryophyta</taxon>
        <taxon>Tracheophyta</taxon>
        <taxon>Spermatophyta</taxon>
        <taxon>Magnoliopsida</taxon>
        <taxon>Liliopsida</taxon>
        <taxon>Poales</taxon>
        <taxon>Poaceae</taxon>
        <taxon>BOP clade</taxon>
        <taxon>Oryzoideae</taxon>
        <taxon>Oryzeae</taxon>
        <taxon>Oryzinae</taxon>
        <taxon>Oryza</taxon>
        <taxon>Oryza sativa</taxon>
    </lineage>
</organism>
<sequence>MRLFFAPWIFYRGTPDYSVLHASASSYPINICIIASHPPLHRRRLPISAASRACAAAGVASLPRLPTFGPPTKFRGPDGATDEGNFGFDFCFGAGAGLQMMVTPIGMKSGAYMWKMAISGLRMCSAKPKNPPFGWEELTVIYYDLRIVNNQLTLADDNGNREMSIDGTVVKGHYDYKVL</sequence>
<accession>Q6Z7I6</accession>
<dbReference type="AlphaFoldDB" id="Q6Z7I6"/>
<protein>
    <submittedName>
        <fullName evidence="1">Uncharacterized protein</fullName>
    </submittedName>
</protein>
<reference evidence="2" key="2">
    <citation type="journal article" date="2008" name="Nucleic Acids Res.">
        <title>The rice annotation project database (RAP-DB): 2008 update.</title>
        <authorList>
            <consortium name="The rice annotation project (RAP)"/>
        </authorList>
    </citation>
    <scope>GENOME REANNOTATION</scope>
    <source>
        <strain evidence="2">cv. Nipponbare</strain>
    </source>
</reference>
<reference evidence="2" key="1">
    <citation type="journal article" date="2005" name="Nature">
        <title>The map-based sequence of the rice genome.</title>
        <authorList>
            <consortium name="International rice genome sequencing project (IRGSP)"/>
            <person name="Matsumoto T."/>
            <person name="Wu J."/>
            <person name="Kanamori H."/>
            <person name="Katayose Y."/>
            <person name="Fujisawa M."/>
            <person name="Namiki N."/>
            <person name="Mizuno H."/>
            <person name="Yamamoto K."/>
            <person name="Antonio B.A."/>
            <person name="Baba T."/>
            <person name="Sakata K."/>
            <person name="Nagamura Y."/>
            <person name="Aoki H."/>
            <person name="Arikawa K."/>
            <person name="Arita K."/>
            <person name="Bito T."/>
            <person name="Chiden Y."/>
            <person name="Fujitsuka N."/>
            <person name="Fukunaka R."/>
            <person name="Hamada M."/>
            <person name="Harada C."/>
            <person name="Hayashi A."/>
            <person name="Hijishita S."/>
            <person name="Honda M."/>
            <person name="Hosokawa S."/>
            <person name="Ichikawa Y."/>
            <person name="Idonuma A."/>
            <person name="Iijima M."/>
            <person name="Ikeda M."/>
            <person name="Ikeno M."/>
            <person name="Ito K."/>
            <person name="Ito S."/>
            <person name="Ito T."/>
            <person name="Ito Y."/>
            <person name="Ito Y."/>
            <person name="Iwabuchi A."/>
            <person name="Kamiya K."/>
            <person name="Karasawa W."/>
            <person name="Kurita K."/>
            <person name="Katagiri S."/>
            <person name="Kikuta A."/>
            <person name="Kobayashi H."/>
            <person name="Kobayashi N."/>
            <person name="Machita K."/>
            <person name="Maehara T."/>
            <person name="Masukawa M."/>
            <person name="Mizubayashi T."/>
            <person name="Mukai Y."/>
            <person name="Nagasaki H."/>
            <person name="Nagata Y."/>
            <person name="Naito S."/>
            <person name="Nakashima M."/>
            <person name="Nakama Y."/>
            <person name="Nakamichi Y."/>
            <person name="Nakamura M."/>
            <person name="Meguro A."/>
            <person name="Negishi M."/>
            <person name="Ohta I."/>
            <person name="Ohta T."/>
            <person name="Okamoto M."/>
            <person name="Ono N."/>
            <person name="Saji S."/>
            <person name="Sakaguchi M."/>
            <person name="Sakai K."/>
            <person name="Shibata M."/>
            <person name="Shimokawa T."/>
            <person name="Song J."/>
            <person name="Takazaki Y."/>
            <person name="Terasawa K."/>
            <person name="Tsugane M."/>
            <person name="Tsuji K."/>
            <person name="Ueda S."/>
            <person name="Waki K."/>
            <person name="Yamagata H."/>
            <person name="Yamamoto M."/>
            <person name="Yamamoto S."/>
            <person name="Yamane H."/>
            <person name="Yoshiki S."/>
            <person name="Yoshihara R."/>
            <person name="Yukawa K."/>
            <person name="Zhong H."/>
            <person name="Yano M."/>
            <person name="Yuan Q."/>
            <person name="Ouyang S."/>
            <person name="Liu J."/>
            <person name="Jones K.M."/>
            <person name="Gansberger K."/>
            <person name="Moffat K."/>
            <person name="Hill J."/>
            <person name="Bera J."/>
            <person name="Fadrosh D."/>
            <person name="Jin S."/>
            <person name="Johri S."/>
            <person name="Kim M."/>
            <person name="Overton L."/>
            <person name="Reardon M."/>
            <person name="Tsitrin T."/>
            <person name="Vuong H."/>
            <person name="Weaver B."/>
            <person name="Ciecko A."/>
            <person name="Tallon L."/>
            <person name="Jackson J."/>
            <person name="Pai G."/>
            <person name="Aken S.V."/>
            <person name="Utterback T."/>
            <person name="Reidmuller S."/>
            <person name="Feldblyum T."/>
            <person name="Hsiao J."/>
            <person name="Zismann V."/>
            <person name="Iobst S."/>
            <person name="de Vazeille A.R."/>
            <person name="Buell C.R."/>
            <person name="Ying K."/>
            <person name="Li Y."/>
            <person name="Lu T."/>
            <person name="Huang Y."/>
            <person name="Zhao Q."/>
            <person name="Feng Q."/>
            <person name="Zhang L."/>
            <person name="Zhu J."/>
            <person name="Weng Q."/>
            <person name="Mu J."/>
            <person name="Lu Y."/>
            <person name="Fan D."/>
            <person name="Liu Y."/>
            <person name="Guan J."/>
            <person name="Zhang Y."/>
            <person name="Yu S."/>
            <person name="Liu X."/>
            <person name="Zhang Y."/>
            <person name="Hong G."/>
            <person name="Han B."/>
            <person name="Choisne N."/>
            <person name="Demange N."/>
            <person name="Orjeda G."/>
            <person name="Samain S."/>
            <person name="Cattolico L."/>
            <person name="Pelletier E."/>
            <person name="Couloux A."/>
            <person name="Segurens B."/>
            <person name="Wincker P."/>
            <person name="D'Hont A."/>
            <person name="Scarpelli C."/>
            <person name="Weissenbach J."/>
            <person name="Salanoubat M."/>
            <person name="Quetier F."/>
            <person name="Yu Y."/>
            <person name="Kim H.R."/>
            <person name="Rambo T."/>
            <person name="Currie J."/>
            <person name="Collura K."/>
            <person name="Luo M."/>
            <person name="Yang T."/>
            <person name="Ammiraju J.S.S."/>
            <person name="Engler F."/>
            <person name="Soderlund C."/>
            <person name="Wing R.A."/>
            <person name="Palmer L.E."/>
            <person name="de la Bastide M."/>
            <person name="Spiegel L."/>
            <person name="Nascimento L."/>
            <person name="Zutavern T."/>
            <person name="O'Shaughnessy A."/>
            <person name="Dike S."/>
            <person name="Dedhia N."/>
            <person name="Preston R."/>
            <person name="Balija V."/>
            <person name="McCombie W.R."/>
            <person name="Chow T."/>
            <person name="Chen H."/>
            <person name="Chung M."/>
            <person name="Chen C."/>
            <person name="Shaw J."/>
            <person name="Wu H."/>
            <person name="Hsiao K."/>
            <person name="Chao Y."/>
            <person name="Chu M."/>
            <person name="Cheng C."/>
            <person name="Hour A."/>
            <person name="Lee P."/>
            <person name="Lin S."/>
            <person name="Lin Y."/>
            <person name="Liou J."/>
            <person name="Liu S."/>
            <person name="Hsing Y."/>
            <person name="Raghuvanshi S."/>
            <person name="Mohanty A."/>
            <person name="Bharti A.K."/>
            <person name="Gaur A."/>
            <person name="Gupta V."/>
            <person name="Kumar D."/>
            <person name="Ravi V."/>
            <person name="Vij S."/>
            <person name="Kapur A."/>
            <person name="Khurana P."/>
            <person name="Khurana P."/>
            <person name="Khurana J.P."/>
            <person name="Tyagi A.K."/>
            <person name="Gaikwad K."/>
            <person name="Singh A."/>
            <person name="Dalal V."/>
            <person name="Srivastava S."/>
            <person name="Dixit A."/>
            <person name="Pal A.K."/>
            <person name="Ghazi I.A."/>
            <person name="Yadav M."/>
            <person name="Pandit A."/>
            <person name="Bhargava A."/>
            <person name="Sureshbabu K."/>
            <person name="Batra K."/>
            <person name="Sharma T.R."/>
            <person name="Mohapatra T."/>
            <person name="Singh N.K."/>
            <person name="Messing J."/>
            <person name="Nelson A.B."/>
            <person name="Fuks G."/>
            <person name="Kavchok S."/>
            <person name="Keizer G."/>
            <person name="Linton E."/>
            <person name="Llaca V."/>
            <person name="Song R."/>
            <person name="Tanyolac B."/>
            <person name="Young S."/>
            <person name="Ho-Il K."/>
            <person name="Hahn J.H."/>
            <person name="Sangsakoo G."/>
            <person name="Vanavichit A."/>
            <person name="de Mattos Luiz.A.T."/>
            <person name="Zimmer P.D."/>
            <person name="Malone G."/>
            <person name="Dellagostin O."/>
            <person name="de Oliveira A.C."/>
            <person name="Bevan M."/>
            <person name="Bancroft I."/>
            <person name="Minx P."/>
            <person name="Cordum H."/>
            <person name="Wilson R."/>
            <person name="Cheng Z."/>
            <person name="Jin W."/>
            <person name="Jiang J."/>
            <person name="Leong S.A."/>
            <person name="Iwama H."/>
            <person name="Gojobori T."/>
            <person name="Itoh T."/>
            <person name="Niimura Y."/>
            <person name="Fujii Y."/>
            <person name="Habara T."/>
            <person name="Sakai H."/>
            <person name="Sato Y."/>
            <person name="Wilson G."/>
            <person name="Kumar K."/>
            <person name="McCouch S."/>
            <person name="Juretic N."/>
            <person name="Hoen D."/>
            <person name="Wright S."/>
            <person name="Bruskiewich R."/>
            <person name="Bureau T."/>
            <person name="Miyao A."/>
            <person name="Hirochika H."/>
            <person name="Nishikawa T."/>
            <person name="Kadowaki K."/>
            <person name="Sugiura M."/>
            <person name="Burr B."/>
            <person name="Sasaki T."/>
        </authorList>
    </citation>
    <scope>NUCLEOTIDE SEQUENCE [LARGE SCALE GENOMIC DNA]</scope>
    <source>
        <strain evidence="2">cv. Nipponbare</strain>
    </source>
</reference>